<dbReference type="InterPro" id="IPR006912">
    <property type="entry name" value="Harbinger_derived_prot"/>
</dbReference>
<dbReference type="PANTHER" id="PTHR47150:SF5">
    <property type="entry name" value="OS07G0546750 PROTEIN"/>
    <property type="match status" value="1"/>
</dbReference>
<evidence type="ECO:0000313" key="1">
    <source>
        <dbReference type="EMBL" id="KAF0706332.1"/>
    </source>
</evidence>
<dbReference type="Pfam" id="PF04827">
    <property type="entry name" value="Plant_tran"/>
    <property type="match status" value="1"/>
</dbReference>
<protein>
    <recommendedName>
        <fullName evidence="3">DDE Tnp4 domain-containing protein</fullName>
    </recommendedName>
</protein>
<organism evidence="1 2">
    <name type="scientific">Aphanomyces astaci</name>
    <name type="common">Crayfish plague agent</name>
    <dbReference type="NCBI Taxonomy" id="112090"/>
    <lineage>
        <taxon>Eukaryota</taxon>
        <taxon>Sar</taxon>
        <taxon>Stramenopiles</taxon>
        <taxon>Oomycota</taxon>
        <taxon>Saprolegniomycetes</taxon>
        <taxon>Saprolegniales</taxon>
        <taxon>Verrucalvaceae</taxon>
        <taxon>Aphanomyces</taxon>
    </lineage>
</organism>
<dbReference type="VEuPathDB" id="FungiDB:H257_01519"/>
<proteinExistence type="predicted"/>
<evidence type="ECO:0008006" key="3">
    <source>
        <dbReference type="Google" id="ProtNLM"/>
    </source>
</evidence>
<dbReference type="PANTHER" id="PTHR47150">
    <property type="entry name" value="OS12G0169200 PROTEIN"/>
    <property type="match status" value="1"/>
</dbReference>
<sequence>MASMESKVLDWFLDDSVMEALPVVLEAITCPPQRGSQPGRARNLDRDTVSGHNNIHRDYLADTPVYPENVFRRRFRMPLSMFRQICADVQRIDPSMSQQYDATRKLGSTTEQKVTAALRILAYGTASDAADEYCRMSESTTSVVLKRFVAAIVAVYGPRYLRTPNAEDRARILTRNAERGFPGMLGSLDCMHWFWDKCPRGWAGQMVGKDGKASLVLEAVATEDLWIWHCFFGMPGSCNDLNILDRSPIFEDLYNGVDLGISYTVNGTVRTTPYYLVDGIYPDWIVFLKSMSIPDSSKKQHFVKMQESCRKDVERAFGVLQGRWHILARPSKLWYQEDMGTIVKACVIMHNMVLEHDQGMNLPMELFECHVDTIPLVPCSIPTFTTNIARVRDCNGHNALRDDIIEHLWHIKGLN</sequence>
<reference evidence="1 2" key="1">
    <citation type="submission" date="2019-06" db="EMBL/GenBank/DDBJ databases">
        <title>Genomics analysis of Aphanomyces spp. identifies a new class of oomycete effector associated with host adaptation.</title>
        <authorList>
            <person name="Gaulin E."/>
        </authorList>
    </citation>
    <scope>NUCLEOTIDE SEQUENCE [LARGE SCALE GENOMIC DNA]</scope>
    <source>
        <strain evidence="1 2">E</strain>
    </source>
</reference>
<dbReference type="Proteomes" id="UP000469452">
    <property type="component" value="Unassembled WGS sequence"/>
</dbReference>
<dbReference type="EMBL" id="VJMI01019816">
    <property type="protein sequence ID" value="KAF0706332.1"/>
    <property type="molecule type" value="Genomic_DNA"/>
</dbReference>
<name>A0A6A4ZFC0_APHAT</name>
<accession>A0A6A4ZFC0</accession>
<evidence type="ECO:0000313" key="2">
    <source>
        <dbReference type="Proteomes" id="UP000469452"/>
    </source>
</evidence>
<comment type="caution">
    <text evidence="1">The sequence shown here is derived from an EMBL/GenBank/DDBJ whole genome shotgun (WGS) entry which is preliminary data.</text>
</comment>
<gene>
    <name evidence="1" type="ORF">AaE_014170</name>
</gene>
<dbReference type="AlphaFoldDB" id="A0A6A4ZFC0"/>